<feature type="domain" description="Glycosyl transferase family 1" evidence="1">
    <location>
        <begin position="49"/>
        <end position="206"/>
    </location>
</feature>
<dbReference type="InterPro" id="IPR001296">
    <property type="entry name" value="Glyco_trans_1"/>
</dbReference>
<gene>
    <name evidence="2" type="ORF">EGN73_00810</name>
</gene>
<keyword evidence="3" id="KW-1185">Reference proteome</keyword>
<dbReference type="AlphaFoldDB" id="A0A951IVF9"/>
<dbReference type="SUPFAM" id="SSF53756">
    <property type="entry name" value="UDP-Glycosyltransferase/glycogen phosphorylase"/>
    <property type="match status" value="1"/>
</dbReference>
<dbReference type="PANTHER" id="PTHR12526:SF630">
    <property type="entry name" value="GLYCOSYLTRANSFERASE"/>
    <property type="match status" value="1"/>
</dbReference>
<proteinExistence type="predicted"/>
<accession>A0A951IVF9</accession>
<organism evidence="2 3">
    <name type="scientific">Arthrospiribacter ruber</name>
    <dbReference type="NCBI Taxonomy" id="2487934"/>
    <lineage>
        <taxon>Bacteria</taxon>
        <taxon>Pseudomonadati</taxon>
        <taxon>Bacteroidota</taxon>
        <taxon>Cytophagia</taxon>
        <taxon>Cytophagales</taxon>
        <taxon>Cyclobacteriaceae</taxon>
        <taxon>Arthrospiribacter</taxon>
    </lineage>
</organism>
<evidence type="ECO:0000313" key="3">
    <source>
        <dbReference type="Proteomes" id="UP000727490"/>
    </source>
</evidence>
<dbReference type="Gene3D" id="3.40.50.2000">
    <property type="entry name" value="Glycogen Phosphorylase B"/>
    <property type="match status" value="2"/>
</dbReference>
<dbReference type="Pfam" id="PF00534">
    <property type="entry name" value="Glycos_transf_1"/>
    <property type="match status" value="1"/>
</dbReference>
<comment type="caution">
    <text evidence="2">The sequence shown here is derived from an EMBL/GenBank/DDBJ whole genome shotgun (WGS) entry which is preliminary data.</text>
</comment>
<dbReference type="GO" id="GO:0016757">
    <property type="term" value="F:glycosyltransferase activity"/>
    <property type="evidence" value="ECO:0007669"/>
    <property type="project" value="InterPro"/>
</dbReference>
<evidence type="ECO:0000313" key="2">
    <source>
        <dbReference type="EMBL" id="MBW3466353.1"/>
    </source>
</evidence>
<sequence length="229" mass="25748">MVKKWFFDVDHIIAQSTGMKLELEKLKGDNEVPITVVFNFIEKLPSFTNSPKQSQDKICLFVGKLKQQKNLFFLIDAFAKIVKDRSAVKLWIVGEGELKQNLENRILNLGLQNDIILKGKSQNVAEYYRLADLCLLSSHYEGFPNVLIEANAFGVPVVSLDCPSGPSDIIIQDINGILVKEGTLEAYSSAILSALSKEWNPVQIKKSVERFSKEKALNAYFEILNPKQA</sequence>
<protein>
    <submittedName>
        <fullName evidence="2">Glycosyltransferase</fullName>
    </submittedName>
</protein>
<dbReference type="EMBL" id="RPHB01000001">
    <property type="protein sequence ID" value="MBW3466353.1"/>
    <property type="molecule type" value="Genomic_DNA"/>
</dbReference>
<dbReference type="PANTHER" id="PTHR12526">
    <property type="entry name" value="GLYCOSYLTRANSFERASE"/>
    <property type="match status" value="1"/>
</dbReference>
<evidence type="ECO:0000259" key="1">
    <source>
        <dbReference type="Pfam" id="PF00534"/>
    </source>
</evidence>
<reference evidence="2 3" key="1">
    <citation type="journal article" date="2020" name="Syst. Appl. Microbiol.">
        <title>Arthrospiribacter ruber gen. nov., sp. nov., a novel bacterium isolated from Arthrospira cultures.</title>
        <authorList>
            <person name="Waleron M."/>
            <person name="Misztak A."/>
            <person name="Waleron M.M."/>
            <person name="Furmaniak M."/>
            <person name="Mrozik A."/>
            <person name="Waleron K."/>
        </authorList>
    </citation>
    <scope>NUCLEOTIDE SEQUENCE [LARGE SCALE GENOMIC DNA]</scope>
    <source>
        <strain evidence="2 3">DPMB0001</strain>
    </source>
</reference>
<dbReference type="Proteomes" id="UP000727490">
    <property type="component" value="Unassembled WGS sequence"/>
</dbReference>
<name>A0A951IVF9_9BACT</name>